<feature type="compositionally biased region" description="Basic and acidic residues" evidence="1">
    <location>
        <begin position="5688"/>
        <end position="5700"/>
    </location>
</feature>
<feature type="region of interest" description="Disordered" evidence="1">
    <location>
        <begin position="145"/>
        <end position="164"/>
    </location>
</feature>
<feature type="compositionally biased region" description="Low complexity" evidence="1">
    <location>
        <begin position="287"/>
        <end position="296"/>
    </location>
</feature>
<feature type="region of interest" description="Disordered" evidence="1">
    <location>
        <begin position="4465"/>
        <end position="4521"/>
    </location>
</feature>
<feature type="compositionally biased region" description="Low complexity" evidence="1">
    <location>
        <begin position="409"/>
        <end position="426"/>
    </location>
</feature>
<dbReference type="OrthoDB" id="347506at2759"/>
<keyword evidence="3" id="KW-1185">Reference proteome</keyword>
<feature type="compositionally biased region" description="Low complexity" evidence="1">
    <location>
        <begin position="196"/>
        <end position="217"/>
    </location>
</feature>
<evidence type="ECO:0000313" key="2">
    <source>
        <dbReference type="EMBL" id="PFH34290.1"/>
    </source>
</evidence>
<feature type="compositionally biased region" description="Low complexity" evidence="1">
    <location>
        <begin position="303"/>
        <end position="326"/>
    </location>
</feature>
<feature type="compositionally biased region" description="Low complexity" evidence="1">
    <location>
        <begin position="152"/>
        <end position="162"/>
    </location>
</feature>
<feature type="region of interest" description="Disordered" evidence="1">
    <location>
        <begin position="196"/>
        <end position="221"/>
    </location>
</feature>
<proteinExistence type="predicted"/>
<feature type="region of interest" description="Disordered" evidence="1">
    <location>
        <begin position="910"/>
        <end position="930"/>
    </location>
</feature>
<feature type="region of interest" description="Disordered" evidence="1">
    <location>
        <begin position="75"/>
        <end position="99"/>
    </location>
</feature>
<feature type="region of interest" description="Disordered" evidence="1">
    <location>
        <begin position="2371"/>
        <end position="2413"/>
    </location>
</feature>
<dbReference type="RefSeq" id="XP_029218299.1">
    <property type="nucleotide sequence ID" value="XM_029365815.1"/>
</dbReference>
<reference evidence="2 3" key="1">
    <citation type="submission" date="2017-09" db="EMBL/GenBank/DDBJ databases">
        <title>Genome sequencing of Besnoitia besnoiti strain Bb-Ger1.</title>
        <authorList>
            <person name="Schares G."/>
            <person name="Venepally P."/>
            <person name="Lorenzi H.A."/>
        </authorList>
    </citation>
    <scope>NUCLEOTIDE SEQUENCE [LARGE SCALE GENOMIC DNA]</scope>
    <source>
        <strain evidence="2 3">Bb-Ger1</strain>
    </source>
</reference>
<dbReference type="InterPro" id="IPR025574">
    <property type="entry name" value="Nucleoporin_FG_rpt"/>
</dbReference>
<dbReference type="STRING" id="94643.A0A2A9MFY5"/>
<feature type="region of interest" description="Disordered" evidence="1">
    <location>
        <begin position="566"/>
        <end position="599"/>
    </location>
</feature>
<feature type="compositionally biased region" description="Basic and acidic residues" evidence="1">
    <location>
        <begin position="2384"/>
        <end position="2395"/>
    </location>
</feature>
<dbReference type="EMBL" id="NWUJ01000007">
    <property type="protein sequence ID" value="PFH34290.1"/>
    <property type="molecule type" value="Genomic_DNA"/>
</dbReference>
<dbReference type="GO" id="GO:0005643">
    <property type="term" value="C:nuclear pore"/>
    <property type="evidence" value="ECO:0007669"/>
    <property type="project" value="UniProtKB-ARBA"/>
</dbReference>
<feature type="compositionally biased region" description="Basic and acidic residues" evidence="1">
    <location>
        <begin position="5736"/>
        <end position="5746"/>
    </location>
</feature>
<feature type="compositionally biased region" description="Basic and acidic residues" evidence="1">
    <location>
        <begin position="4820"/>
        <end position="4829"/>
    </location>
</feature>
<accession>A0A2A9MFY5</accession>
<evidence type="ECO:0000256" key="1">
    <source>
        <dbReference type="SAM" id="MobiDB-lite"/>
    </source>
</evidence>
<feature type="region of interest" description="Disordered" evidence="1">
    <location>
        <begin position="4584"/>
        <end position="4620"/>
    </location>
</feature>
<feature type="compositionally biased region" description="Basic residues" evidence="1">
    <location>
        <begin position="5636"/>
        <end position="5647"/>
    </location>
</feature>
<feature type="compositionally biased region" description="Basic and acidic residues" evidence="1">
    <location>
        <begin position="6083"/>
        <end position="6094"/>
    </location>
</feature>
<dbReference type="Proteomes" id="UP000224006">
    <property type="component" value="Unassembled WGS sequence"/>
</dbReference>
<feature type="compositionally biased region" description="Polar residues" evidence="1">
    <location>
        <begin position="3739"/>
        <end position="3750"/>
    </location>
</feature>
<feature type="region of interest" description="Disordered" evidence="1">
    <location>
        <begin position="2255"/>
        <end position="2288"/>
    </location>
</feature>
<feature type="compositionally biased region" description="Basic and acidic residues" evidence="1">
    <location>
        <begin position="5880"/>
        <end position="5902"/>
    </location>
</feature>
<feature type="region of interest" description="Disordered" evidence="1">
    <location>
        <begin position="3238"/>
        <end position="3259"/>
    </location>
</feature>
<feature type="compositionally biased region" description="Low complexity" evidence="1">
    <location>
        <begin position="568"/>
        <end position="586"/>
    </location>
</feature>
<feature type="region of interest" description="Disordered" evidence="1">
    <location>
        <begin position="3737"/>
        <end position="3763"/>
    </location>
</feature>
<feature type="region of interest" description="Disordered" evidence="1">
    <location>
        <begin position="5876"/>
        <end position="5946"/>
    </location>
</feature>
<organism evidence="2 3">
    <name type="scientific">Besnoitia besnoiti</name>
    <name type="common">Apicomplexan protozoan</name>
    <dbReference type="NCBI Taxonomy" id="94643"/>
    <lineage>
        <taxon>Eukaryota</taxon>
        <taxon>Sar</taxon>
        <taxon>Alveolata</taxon>
        <taxon>Apicomplexa</taxon>
        <taxon>Conoidasida</taxon>
        <taxon>Coccidia</taxon>
        <taxon>Eucoccidiorida</taxon>
        <taxon>Eimeriorina</taxon>
        <taxon>Sarcocystidae</taxon>
        <taxon>Besnoitia</taxon>
    </lineage>
</organism>
<feature type="region of interest" description="Disordered" evidence="1">
    <location>
        <begin position="1441"/>
        <end position="1461"/>
    </location>
</feature>
<feature type="compositionally biased region" description="Low complexity" evidence="1">
    <location>
        <begin position="353"/>
        <end position="376"/>
    </location>
</feature>
<feature type="compositionally biased region" description="Low complexity" evidence="1">
    <location>
        <begin position="4479"/>
        <end position="4498"/>
    </location>
</feature>
<feature type="region of interest" description="Disordered" evidence="1">
    <location>
        <begin position="5622"/>
        <end position="5747"/>
    </location>
</feature>
<feature type="region of interest" description="Disordered" evidence="1">
    <location>
        <begin position="2217"/>
        <end position="2238"/>
    </location>
</feature>
<feature type="compositionally biased region" description="Low complexity" evidence="1">
    <location>
        <begin position="8"/>
        <end position="25"/>
    </location>
</feature>
<feature type="region of interest" description="Disordered" evidence="1">
    <location>
        <begin position="285"/>
        <end position="400"/>
    </location>
</feature>
<dbReference type="KEGG" id="bbes:BESB_074420"/>
<comment type="caution">
    <text evidence="2">The sequence shown here is derived from an EMBL/GenBank/DDBJ whole genome shotgun (WGS) entry which is preliminary data.</text>
</comment>
<dbReference type="GeneID" id="40312368"/>
<feature type="region of interest" description="Disordered" evidence="1">
    <location>
        <begin position="3460"/>
        <end position="3486"/>
    </location>
</feature>
<feature type="region of interest" description="Disordered" evidence="1">
    <location>
        <begin position="830"/>
        <end position="869"/>
    </location>
</feature>
<name>A0A2A9MFY5_BESBE</name>
<feature type="region of interest" description="Disordered" evidence="1">
    <location>
        <begin position="1"/>
        <end position="25"/>
    </location>
</feature>
<dbReference type="Pfam" id="PF13634">
    <property type="entry name" value="Nucleoporin_FG"/>
    <property type="match status" value="3"/>
</dbReference>
<evidence type="ECO:0008006" key="4">
    <source>
        <dbReference type="Google" id="ProtNLM"/>
    </source>
</evidence>
<sequence length="6151" mass="633354">MFGATAPGTSSGLFGSSSSASSSSLFGGGGSSLFGGGASSSTSLFGAASAGKPSASGGLFGSTSLGSSSGSSALFGGAGSAAMPQPASSGGLFGSSTTHASASSSLVPGGSAAASANAVTGLFGAGSSTLSPFGSGAATDKPAGSGGLFGTSADSSSQEASSKNIFGTGAPFSSPFGGASGSSAPAGSRGLFGTAATSSSSSSSSASLCGGSGSVAAEKPASGGLYGSSDAPFNLFSGGNTASSATSGTGLFGAAASAPAASSSSSSSLFGAGAHADKSAAPGGLFGNSASSSSSSSGGGLFGAAASAPAASSSSSSSLFGAGAPADKSAAPGGLFGNSASSSSSSSGGGLFGAAASAPAASSSSSSSLFGAGAPADKSAAPGGLFGNSASSSSSSSGVGLFGAAASAPAASSSSSSSLFGAGAPADKSAAPGGLFGNSASCSSSSSGGGLFGAAASAPAASSSSSSSLFGAGAPADKSAAPGGLFGNSASSSSSSSGGGLFGAAASAPAASSSSSSSLFGAGAPADKSAAPGGLFGNSASSSSSSSGGGLFGAASSSVLFCGSNEKTTSPPGSASPAAAFPSSTNTPPPTGKESGATAAPIFSGSAAEAKATEPVACSSALCASSSLFGATGAPVAPQPAAAASASLAGSSPEIRKCLVSYIHLKSVLLSLSLSDSPAHVRELFSSPQLLQRFASLLSPFDPSIDRALPQNISPDLQAAITAVRTQLARKASQQPRAASATAAPDERDWGVAVPSEAMIYEALSVYLLRKFNKQQQLLSPRLSAPFLQEAIDPEDPVTLREIEDILVGEQVDFFWCLAFIFRTASSSAPAQEAGGKAPDRSGAAESASKKKVDDSGTEPDEPAAAASRAPSSLQKACFRFACRLVSEKNIEEGLYRAYEELSRRVDARKGASQCGAGAPEGGGVKREASGRGASAADAAASQCLADDPGRVKALAATLRIQKSLLLCFVAFYRARSVLEACRTGGKAPSEKGAQSFSAATLHRLASMVSDDAFVGALAAGSSEDRRLLQSARLLLAGQEVADASAVLLVSVYPFALFCGGSAPAGRREESQTPGEETLAQLGSADRFAALHRGVMTPLLNAFESQVGRETRGTSVQVLALASSVALAGDPRSAGDSLADSLAADGAEERSSEGTAAYPDALYEQFIAHPSVTPIVLFAHAAALAMLRERRKKTSAATAERAAKPHTGCRETQAPFVLSDAEVDAFLNPLLLCGGPSFAAALEALVVVRDGLRQAGSAAAAADPLLSMQREVLLEFLHVFLLYLPLHHFQGFEPFIHALAGLVDSPGVADDLWLLSSPRQRSLLFSPSPSNSVVSAGFASQSDARALASREGDFGVGGESLASRVAAPACATCGVWGDFVAGLQRNTQMSQEALHARLAQQPRYGGLYVVIELFRSVTFPFGLHLLLQLVAALVPRASASRVVERNPQADEEEEEAEEEEPVIDATSLAAFLLFLTEPLSSMLLPPLPEFFLPALAPPAAAVEAPARQETHSQGEGGLGASLSRSLSCNSPSPLRCTYTSVGPVPLELCLGTMLGFQEPVEAGRGEGEDGDDARAGFFDASSVSGGAAFWSLLPPGVAAQPQGLPVWRLMNAAAFACASTAAAARESAAQEQEARSARAKASVAGAPCLPRYEGEGWWAQYADGTSAVPALRRVGAKLEEEQLSRFGSAASCASAYSCGTASSSSSFVVEEEADDPDAAMLLYALRVPLSARGRGGAAAQSEEAEAGMRGGGAHLRGLADDALKAATPSLSLLRVAWFVWDAGLQFLAQTGRPLPDAALSAFVSATALFSRLAAWPPAMRLVAELTVAEQVYGLSGPAAALAVNAATLAASASVREVLSLFRGAGVAGAGDAHELDAFLDRSRHSAAVAPFALLPRLFALACLAGQQPQLRCILPELLTGLRLLWPMDAEDGGVSPSSSAPRVCRSLFSRLGAEDCEEPLVCRLPPLLLQPQTSDVLSGDLASAPESVHTYWQLLMLFSVFLSSRAAGDGRELLEPDAQRMQRSALFTQIFSAYFSASSSSLLSLSLPATAVPAASLAAPQFFSPAFLRASTRAAGTREAREACGELQQAQPLPFSLRSFLQTLTEVTEEERDAGTYPVLRSTLLLLLHLLQLCPPSALALSWQQHAAFSAATVAESARELLERERARSDSVAAAEEAVEREGCDAALEAKRGEHPMFLAFLAPFRELARMQFGGAHETEAQTEADLSTGADGVKRGRDGADSLEDSYWVLLPTHSTPLGSQKGGGAGDLQSALREGADSSAAHTPSREARDALARLADCSLSQGVATFLERRQLAQLEEQRDTFGALCEFLFSSVWSRIEGCSFLHFAERAELVEILLAATTETLSLLQGANRLPSSEDADPDREGEAPTRDRALPGGLGAGERAVKKRRGDENDEVARAWTAALEREGLNLDSLKERLQSSEQDAAGSVQATLTADSGFWSLREADSMENEAVESRGRRTRLQVLFWDNRGGVFARRAATLAVYGHVELTNRLLEQLSASNFLSSLAALLRCDSLLELCPPYARAQPLPASSAPFLFAFVNSVLLSLASLDFHSLASTSWITPLAARMLGAPPLHPPERRLLRTSRLSPCSGPSAPLLLLLPASCRAPGTAGGGEPVEGQSTSREVRPEGLRQGGRFEAEPQPHACAICGSLSSLFAFSPPSFASGSVGPLSPAVSPWTSSAASTRLSRVSSLPMVFVLASPGVSSLAAPGERYSPAWSPGRWSTHWVGAALRESVPFCLSASGAASLLTFFSFQAALPGSSSSLSLSTSPAVLPPEAALCASAVTSPNTDRSQNIVCLVVQAFLHLFLATCVSPTGSALGRGGGEGEGAGAVCSPLATLVSAAARRAGAVEPPDGGRKRKMAGAPLAPVSVAEPLLSRLQRQLSRLAFSASSALPEDVGVSASPLSPSVPDLLPSYAGDALAAAQDYDAFLVAGVRAGASLLTAPGGHAALFCQSRSRQQTKVLAPANFVQSVFALLEGSSRIKVVAASLLNILTVASLELQRSQGQEGETSAGTSGEFEGAGAGLKGLRRADVHRGPETRPALPASSRFCSASPFSVCLAYAPPELQSLLERWRDLVRAKAGDKEGATAAEGQTKASAAERLSRRRQIRFIDLLVPSGVLSKGLRELYVKEPMKEYRLLLLQLLLLLLAGASERDKDSSSRFCAQQEDLIFIGGGGGSLQDECEGSDGEAEPLLWTTVNFSQQILLDVLAASSPADKSSASGRGAIGPKSGKEGAASGRLVESLGDLKLLRLALLLLEQLCFSSGAQAVHLQLLQQTVCGVRRMSSLRRDRREANADAAGGEDSFAGASAFASAAKGGSPAKGEDDATSAGGWKLLLSVACTLLSTWQKLDWARARLWLATASGAAERKALARPATQHATLSSQASLGDLPPLEAGGPPLCSRLITSAGFDLPLYAPLDAALSPLPQAFAAATGRAASGDSADGPRGAFSRRPSGSLRLSGGVSVAGSGGAGLKAKCAGLGPSAQGGERGEEDEAGASSAVSAPFSGSVASFFSRGGAGEPGGSGCAAAGACAPSPAGWGGEEEEEELGFLASLAAIELCGAFQALFRILVSQLHALPLSIPVEAKQTSSGAHAPGDKKTRSIAHLFVDRPPTLADYRDFFNLFYFLSSEPSVLAAFFPAKAQGAAGDSDPRASQAASSSLGLAPLPETQRSLLRLLLWLRSRSISPAYLQQAQPRSPACSVSFVPAPGAGSGTGCSSPLSPSAQATAALPVPPPTGRRARGLLRAPGERRNNLENFADFWMRKRLLRPALEEGVGGEGCALLQALSSPLLSDDPAQGEEARSCADGGSPVLPVSLVRACGVLSSPEQFGAGFIFDRRTLVLLATHVALQTLPLAHFSSSSASCGEESRRACRAEPLLGAACDAGWKSSGRRKRKEGGSSLAAYFPSSLASQAWTAGVFASRVGVGEALADAQLALLSAFFQLLCASREKAIFPLYFMPRKKTPAGVTNMLEPGEAAQGGEPERVGKNVLSPLGDAEPPFQAAIFPVLSTLVDVCEQEKGLAAGTPFGVYLFRSAFFRLLLALSLQLVTCNWTTDLRASSAAPKLLLARGSPLASALAPAPPADKAADKSPALSPRSGSLFGASCPAAPLSPVRHPEDHEDSSSPSEPAARRSVGEVLISLTPSQEGTHASFGSGAAEGGGASSGFSCRASGARGGGAWSRSPSFSAQPVVGRADRDYFFQRFCVKVDALCSAPGRAGDGGRTAILAPMWQNEALKDVSREILHPPLASLSTPLFCSGTRRACFPSAEILRNVLRAAEAFEGEQGDCAGGAGKTRREEGAAPGVTRRQRAAELLYKVQKCLLAVLREKVAQESERGWGASGKRLPALHDGFAEYAYEGRLAARGGSGETKGVTQFHLPAFSSLLSFFPRSAASRDRGAAVGAALTGPGTSRRRGLFSSFYPAVEAAHRSALLFSAPIASSAPEPHEACEQGRSTPSASSPSAAVFPPTRQAPGADAGGGPRAPGQAPERGEAAREPLPFLVAETRLREESRAWTDAFGLARTPPEEADFLDMLAALDGVKVFAALWSFLCVCGGETEQELAGGASAPSSRRQKGTEGEADGAPSLARASQRAEHESEEKAASSSLAAFWAEALETQLAGLLSQAHSVWGLFTPAASRAAAGALTGGAALQRDESFADLSPALLSSPLAGGVVSASGATAATRIAYLLATAPRTPALLRISSLLYLSLPRLFLNACVSLLDSSAAAVYAARRQAARGAAAGAGDREGAPGSQLVSLSLSEIFRPQGETGSQRPSSLLGVGVVERRDRSLSSGETEDEERRLSRSEGQDTSASAAAMPLLLHPNLFTPRISEDSAYLGQGRSDVQLEGAAAGRACDDDRAATLAPFDPVVAHVLQKALERLPLSGEAGGRCESDEGAREEFGGVANGRRDLSCGGRDISSCFAAPLAAFLQLPLLAFLPPAVRSLSAQIQQQATLLNSRFPAVAPTTTRELWAAQQLLLLHQPLPRVLSFSASLLPGALGADACGARGAEAEAKKQEEALFSPKLSLLLQHPNFLVEEVASRTLSSFVAFFALLVQSGVAPRRAGGAAGLFSRTAALEAPLLDAGLGRCTLAGGDERRATAGLHFFSAEGDESAKAKSAFLSQAAPPASSLSPAPSQAPSNWQDARSLSLPEALLDADFFLSLVMLPSFQSYLQPVRKPAMPPLPPSHVARRSPEADLSGSAPWVPAYELLLLPAAANGQRGQEGDAAVLGGEARVANATDAASAALVQVRRAPSHLLFCRMLGLLALGLHQLPESSRARVSCAESRGGGGGGLRGRPTWAQAEPQAGRAKERVAALLRVLQLLERRMQFVLGPRGFVRASQLALLEEGTLYAQLLTLLPPWSAMDADQQQFVWRWFSLLRDFALSLCRGLLLSLVDGVPVLRPVSVLERLGAQPPLRASSAACGAASSADVSLSALVYSSLAAGVPGLRSAMRVRLGEAGYEAIARGAARAATGGQRQTLWESLWGGADEKEQGERAPVAVPSTFHQRGIFLMLEVCNSAVSAFSKFGFLLPLDHTFPPPASFFLPGCACCPPSPSSCDCSSGGRFGGADTSHWCRRVRAISPKRYRELITSLFSCAPAAPAGGESAREKSHGNRCARRRHGKKNERARSEGCASRSPSPVPSLAHEGNPRDRDAVRLASPLGEDTLKLSEDSERRPQRGAAFAAPADTDIPRAGGCEGGAGKNAAEVDAELTEGRGRGEAGRTRRSFLPPAQEIAQTLGVFVDIAKALTKILDELAREDRTLPLAILTTRDRRYLPLSLFLRCEGPYMNSLSSLASPRPSQRQASADQPSVLWASWARSPTPGSVSPSHSSVCGAGRAASVVSLTPTASGVGFESSTRDGEGARDASGRGCARGRDDASVLSFHRGTSADRQGGGALSAVSFAGRQRAEQRRSLHRRRRGSPTVTACRLARVADRGAVSGLFCRERGAPESSVSLLGIGEEDQELEVVCPELLQHEALWERLRDTVEKAMTAGTAIINAFVAQNILRHYADAAKQFLPLLIHLGAASSHQSSSSLTVSTSSLIPPGAAHLLRPSSAGDSRSEATVSRDDSGATSRDFYATLLQYLLKRYAVEERVFEASRGVCFPAVLDLHEDADVRRKEEGGATLR</sequence>
<feature type="region of interest" description="Disordered" evidence="1">
    <location>
        <begin position="2631"/>
        <end position="2651"/>
    </location>
</feature>
<feature type="region of interest" description="Disordered" evidence="1">
    <location>
        <begin position="6075"/>
        <end position="6094"/>
    </location>
</feature>
<feature type="compositionally biased region" description="Acidic residues" evidence="1">
    <location>
        <begin position="1449"/>
        <end position="1461"/>
    </location>
</feature>
<feature type="region of interest" description="Disordered" evidence="1">
    <location>
        <begin position="4805"/>
        <end position="4833"/>
    </location>
</feature>
<feature type="region of interest" description="Disordered" evidence="1">
    <location>
        <begin position="4135"/>
        <end position="4156"/>
    </location>
</feature>
<dbReference type="VEuPathDB" id="ToxoDB:BESB_074420"/>
<evidence type="ECO:0000313" key="3">
    <source>
        <dbReference type="Proteomes" id="UP000224006"/>
    </source>
</evidence>
<feature type="compositionally biased region" description="Low complexity" evidence="1">
    <location>
        <begin position="387"/>
        <end position="400"/>
    </location>
</feature>
<feature type="compositionally biased region" description="Low complexity" evidence="1">
    <location>
        <begin position="337"/>
        <end position="346"/>
    </location>
</feature>
<gene>
    <name evidence="2" type="ORF">BESB_074420</name>
</gene>
<protein>
    <recommendedName>
        <fullName evidence="4">Nucleoporin FG repeat region protein</fullName>
    </recommendedName>
</protein>
<feature type="region of interest" description="Disordered" evidence="1">
    <location>
        <begin position="409"/>
        <end position="428"/>
    </location>
</feature>